<feature type="binding site" evidence="11">
    <location>
        <position position="140"/>
    </location>
    <ligand>
        <name>substrate</name>
    </ligand>
</feature>
<evidence type="ECO:0000256" key="3">
    <source>
        <dbReference type="ARBA" id="ARBA00022723"/>
    </source>
</evidence>
<dbReference type="InterPro" id="IPR006549">
    <property type="entry name" value="HAD-SF_hydro_IIIA"/>
</dbReference>
<evidence type="ECO:0000256" key="8">
    <source>
        <dbReference type="ARBA" id="ARBA00061616"/>
    </source>
</evidence>
<feature type="site" description="Stabilizes the phosphoryl group" evidence="12">
    <location>
        <position position="56"/>
    </location>
</feature>
<dbReference type="PANTHER" id="PTHR42891">
    <property type="entry name" value="D-GLYCERO-BETA-D-MANNO-HEPTOSE-1,7-BISPHOSPHATE 7-PHOSPHATASE"/>
    <property type="match status" value="1"/>
</dbReference>
<dbReference type="GO" id="GO:0005737">
    <property type="term" value="C:cytoplasm"/>
    <property type="evidence" value="ECO:0007669"/>
    <property type="project" value="UniProtKB-SubCell"/>
</dbReference>
<feature type="binding site" evidence="11">
    <location>
        <begin position="113"/>
        <end position="114"/>
    </location>
    <ligand>
        <name>substrate</name>
    </ligand>
</feature>
<dbReference type="CDD" id="cd07503">
    <property type="entry name" value="HAD_HisB-N"/>
    <property type="match status" value="1"/>
</dbReference>
<feature type="active site" description="Nucleophile" evidence="10">
    <location>
        <position position="14"/>
    </location>
</feature>
<evidence type="ECO:0000256" key="5">
    <source>
        <dbReference type="ARBA" id="ARBA00022833"/>
    </source>
</evidence>
<reference evidence="15" key="1">
    <citation type="submission" date="2018-08" db="EMBL/GenBank/DDBJ databases">
        <authorList>
            <person name="Kim S.-J."/>
            <person name="Jung G.-Y."/>
        </authorList>
    </citation>
    <scope>NUCLEOTIDE SEQUENCE [LARGE SCALE GENOMIC DNA]</scope>
    <source>
        <strain evidence="15">GY_H</strain>
    </source>
</reference>
<dbReference type="InterPro" id="IPR036412">
    <property type="entry name" value="HAD-like_sf"/>
</dbReference>
<keyword evidence="3 13" id="KW-0479">Metal-binding</keyword>
<dbReference type="OrthoDB" id="9814110at2"/>
<feature type="binding site" evidence="13">
    <location>
        <position position="95"/>
    </location>
    <ligand>
        <name>Zn(2+)</name>
        <dbReference type="ChEBI" id="CHEBI:29105"/>
    </ligand>
</feature>
<keyword evidence="5 13" id="KW-0862">Zinc</keyword>
<evidence type="ECO:0000256" key="2">
    <source>
        <dbReference type="ARBA" id="ARBA00022490"/>
    </source>
</evidence>
<evidence type="ECO:0000256" key="10">
    <source>
        <dbReference type="PIRSR" id="PIRSR004682-1"/>
    </source>
</evidence>
<dbReference type="EC" id="3.1.3.-" evidence="9"/>
<feature type="binding site" evidence="13">
    <location>
        <position position="97"/>
    </location>
    <ligand>
        <name>Zn(2+)</name>
        <dbReference type="ChEBI" id="CHEBI:29105"/>
    </ligand>
</feature>
<keyword evidence="6 9" id="KW-0119">Carbohydrate metabolism</keyword>
<comment type="subcellular location">
    <subcellularLocation>
        <location evidence="1 9">Cytoplasm</location>
    </subcellularLocation>
</comment>
<dbReference type="GO" id="GO:0016791">
    <property type="term" value="F:phosphatase activity"/>
    <property type="evidence" value="ECO:0007669"/>
    <property type="project" value="InterPro"/>
</dbReference>
<dbReference type="SUPFAM" id="SSF56784">
    <property type="entry name" value="HAD-like"/>
    <property type="match status" value="1"/>
</dbReference>
<dbReference type="InterPro" id="IPR023214">
    <property type="entry name" value="HAD_sf"/>
</dbReference>
<feature type="binding site" evidence="11">
    <location>
        <begin position="22"/>
        <end position="25"/>
    </location>
    <ligand>
        <name>substrate</name>
    </ligand>
</feature>
<dbReference type="EMBL" id="QRGO01000001">
    <property type="protein sequence ID" value="RDV04734.1"/>
    <property type="molecule type" value="Genomic_DNA"/>
</dbReference>
<evidence type="ECO:0000256" key="4">
    <source>
        <dbReference type="ARBA" id="ARBA00022801"/>
    </source>
</evidence>
<feature type="binding site" evidence="13">
    <location>
        <position position="16"/>
    </location>
    <ligand>
        <name>Mg(2+)</name>
        <dbReference type="ChEBI" id="CHEBI:18420"/>
    </ligand>
</feature>
<evidence type="ECO:0000256" key="7">
    <source>
        <dbReference type="ARBA" id="ARBA00031828"/>
    </source>
</evidence>
<feature type="binding site" evidence="11">
    <location>
        <begin position="56"/>
        <end position="59"/>
    </location>
    <ligand>
        <name>substrate</name>
    </ligand>
</feature>
<feature type="binding site" evidence="13">
    <location>
        <position position="139"/>
    </location>
    <ligand>
        <name>Mg(2+)</name>
        <dbReference type="ChEBI" id="CHEBI:18420"/>
    </ligand>
</feature>
<dbReference type="Pfam" id="PF13242">
    <property type="entry name" value="Hydrolase_like"/>
    <property type="match status" value="1"/>
</dbReference>
<evidence type="ECO:0000256" key="6">
    <source>
        <dbReference type="ARBA" id="ARBA00023277"/>
    </source>
</evidence>
<keyword evidence="4 9" id="KW-0378">Hydrolase</keyword>
<gene>
    <name evidence="14" type="ORF">DXH78_09260</name>
</gene>
<dbReference type="RefSeq" id="WP_115516760.1">
    <property type="nucleotide sequence ID" value="NZ_QRGO01000001.1"/>
</dbReference>
<dbReference type="NCBIfam" id="TIGR01656">
    <property type="entry name" value="Histidinol-ppas"/>
    <property type="match status" value="1"/>
</dbReference>
<dbReference type="GO" id="GO:0046872">
    <property type="term" value="F:metal ion binding"/>
    <property type="evidence" value="ECO:0007669"/>
    <property type="project" value="UniProtKB-KW"/>
</dbReference>
<feature type="binding site" evidence="13">
    <location>
        <position position="14"/>
    </location>
    <ligand>
        <name>Mg(2+)</name>
        <dbReference type="ChEBI" id="CHEBI:18420"/>
    </ligand>
</feature>
<feature type="binding site" evidence="13">
    <location>
        <position position="140"/>
    </location>
    <ligand>
        <name>Mg(2+)</name>
        <dbReference type="ChEBI" id="CHEBI:18420"/>
    </ligand>
</feature>
<sequence>MPAPETSRPAAFLDRDGVLNVDREYVHRADQLTWIDGVPEAIRLLNDAGFLVIVVTNQSGVARGFYDEAAVAALHAHMRGYLAARGAHIDAFYYCPHHPDGKVAAYTMRCDCRKPGTGMFEQAARDWPIDRARSFMIGDKDIDIAAATAFGIRGAQFNATTDKLPDLVRRMITAD</sequence>
<dbReference type="NCBIfam" id="TIGR01662">
    <property type="entry name" value="HAD-SF-IIIA"/>
    <property type="match status" value="1"/>
</dbReference>
<dbReference type="Proteomes" id="UP000263993">
    <property type="component" value="Unassembled WGS sequence"/>
</dbReference>
<dbReference type="PIRSF" id="PIRSF004682">
    <property type="entry name" value="GmhB"/>
    <property type="match status" value="1"/>
</dbReference>
<dbReference type="Gene3D" id="3.40.50.1000">
    <property type="entry name" value="HAD superfamily/HAD-like"/>
    <property type="match status" value="1"/>
</dbReference>
<comment type="caution">
    <text evidence="14">The sequence shown here is derived from an EMBL/GenBank/DDBJ whole genome shotgun (WGS) entry which is preliminary data.</text>
</comment>
<feature type="site" description="Stabilizes the phosphoryl group" evidence="12">
    <location>
        <position position="114"/>
    </location>
</feature>
<keyword evidence="2 9" id="KW-0963">Cytoplasm</keyword>
<keyword evidence="15" id="KW-1185">Reference proteome</keyword>
<comment type="cofactor">
    <cofactor evidence="13">
        <name>Mg(2+)</name>
        <dbReference type="ChEBI" id="CHEBI:18420"/>
    </cofactor>
</comment>
<organism evidence="14 15">
    <name type="scientific">Undibacter mobilis</name>
    <dbReference type="NCBI Taxonomy" id="2292256"/>
    <lineage>
        <taxon>Bacteria</taxon>
        <taxon>Pseudomonadati</taxon>
        <taxon>Pseudomonadota</taxon>
        <taxon>Alphaproteobacteria</taxon>
        <taxon>Hyphomicrobiales</taxon>
        <taxon>Nitrobacteraceae</taxon>
        <taxon>Undibacter</taxon>
    </lineage>
</organism>
<comment type="similarity">
    <text evidence="8 9">Belongs to the gmhB family.</text>
</comment>
<dbReference type="NCBIfam" id="TIGR00213">
    <property type="entry name" value="GmhB_yaeD"/>
    <property type="match status" value="1"/>
</dbReference>
<evidence type="ECO:0000256" key="11">
    <source>
        <dbReference type="PIRSR" id="PIRSR004682-2"/>
    </source>
</evidence>
<protein>
    <recommendedName>
        <fullName evidence="7 9">D,D-heptose 1,7-bisphosphate phosphatase</fullName>
        <ecNumber evidence="9">3.1.3.-</ecNumber>
    </recommendedName>
</protein>
<comment type="cofactor">
    <cofactor evidence="13">
        <name>Zn(2+)</name>
        <dbReference type="ChEBI" id="CHEBI:29105"/>
    </cofactor>
</comment>
<evidence type="ECO:0000256" key="12">
    <source>
        <dbReference type="PIRSR" id="PIRSR004682-3"/>
    </source>
</evidence>
<evidence type="ECO:0000256" key="1">
    <source>
        <dbReference type="ARBA" id="ARBA00004496"/>
    </source>
</evidence>
<dbReference type="InterPro" id="IPR004446">
    <property type="entry name" value="Heptose_bisP_phosphatase"/>
</dbReference>
<feature type="site" description="Contributes to substrate recognition" evidence="12">
    <location>
        <position position="113"/>
    </location>
</feature>
<evidence type="ECO:0000256" key="9">
    <source>
        <dbReference type="PIRNR" id="PIRNR004682"/>
    </source>
</evidence>
<feature type="binding site" evidence="11">
    <location>
        <begin position="14"/>
        <end position="16"/>
    </location>
    <ligand>
        <name>substrate</name>
    </ligand>
</feature>
<evidence type="ECO:0000256" key="13">
    <source>
        <dbReference type="PIRSR" id="PIRSR004682-4"/>
    </source>
</evidence>
<dbReference type="AlphaFoldDB" id="A0A371BAZ6"/>
<evidence type="ECO:0000313" key="15">
    <source>
        <dbReference type="Proteomes" id="UP000263993"/>
    </source>
</evidence>
<evidence type="ECO:0000313" key="14">
    <source>
        <dbReference type="EMBL" id="RDV04734.1"/>
    </source>
</evidence>
<feature type="active site" description="Proton donor" evidence="10">
    <location>
        <position position="16"/>
    </location>
</feature>
<accession>A0A371BAZ6</accession>
<proteinExistence type="inferred from homology"/>
<feature type="binding site" evidence="13">
    <location>
        <position position="110"/>
    </location>
    <ligand>
        <name>Zn(2+)</name>
        <dbReference type="ChEBI" id="CHEBI:29105"/>
    </ligand>
</feature>
<dbReference type="FunFam" id="3.40.50.1000:FF:000037">
    <property type="entry name" value="D,D-heptose 1,7-bisphosphate phosphatase"/>
    <property type="match status" value="1"/>
</dbReference>
<dbReference type="GO" id="GO:0005975">
    <property type="term" value="P:carbohydrate metabolic process"/>
    <property type="evidence" value="ECO:0007669"/>
    <property type="project" value="InterPro"/>
</dbReference>
<keyword evidence="13" id="KW-0460">Magnesium</keyword>
<dbReference type="InterPro" id="IPR006543">
    <property type="entry name" value="Histidinol-phos"/>
</dbReference>
<name>A0A371BAZ6_9BRAD</name>
<feature type="binding site" evidence="13">
    <location>
        <position position="112"/>
    </location>
    <ligand>
        <name>Zn(2+)</name>
        <dbReference type="ChEBI" id="CHEBI:29105"/>
    </ligand>
</feature>
<dbReference type="PANTHER" id="PTHR42891:SF1">
    <property type="entry name" value="D-GLYCERO-BETA-D-MANNO-HEPTOSE-1,7-BISPHOSPHATE 7-PHOSPHATASE"/>
    <property type="match status" value="1"/>
</dbReference>